<dbReference type="AlphaFoldDB" id="A0A068NN46"/>
<keyword evidence="3" id="KW-0949">S-adenosyl-L-methionine</keyword>
<feature type="domain" description="Methyltransferase" evidence="4">
    <location>
        <begin position="46"/>
        <end position="113"/>
    </location>
</feature>
<dbReference type="KEGG" id="fgi:OP10G_0787"/>
<dbReference type="OrthoDB" id="9779104at2"/>
<dbReference type="InterPro" id="IPR041698">
    <property type="entry name" value="Methyltransf_25"/>
</dbReference>
<dbReference type="PANTHER" id="PTHR43464:SF19">
    <property type="entry name" value="UBIQUINONE BIOSYNTHESIS O-METHYLTRANSFERASE, MITOCHONDRIAL"/>
    <property type="match status" value="1"/>
</dbReference>
<evidence type="ECO:0000313" key="5">
    <source>
        <dbReference type="EMBL" id="AIE84155.1"/>
    </source>
</evidence>
<dbReference type="InterPro" id="IPR029063">
    <property type="entry name" value="SAM-dependent_MTases_sf"/>
</dbReference>
<dbReference type="PANTHER" id="PTHR43464">
    <property type="entry name" value="METHYLTRANSFERASE"/>
    <property type="match status" value="1"/>
</dbReference>
<dbReference type="EMBL" id="CP007139">
    <property type="protein sequence ID" value="AIE84155.1"/>
    <property type="molecule type" value="Genomic_DNA"/>
</dbReference>
<dbReference type="HOGENOM" id="CLU_069129_1_2_0"/>
<evidence type="ECO:0000259" key="4">
    <source>
        <dbReference type="Pfam" id="PF13649"/>
    </source>
</evidence>
<dbReference type="GO" id="GO:0008168">
    <property type="term" value="F:methyltransferase activity"/>
    <property type="evidence" value="ECO:0007669"/>
    <property type="project" value="UniProtKB-KW"/>
</dbReference>
<proteinExistence type="predicted"/>
<protein>
    <submittedName>
        <fullName evidence="5">UbiE/COQ5-like methyltransferase</fullName>
    </submittedName>
</protein>
<evidence type="ECO:0000256" key="2">
    <source>
        <dbReference type="ARBA" id="ARBA00022679"/>
    </source>
</evidence>
<name>A0A068NN46_FIMGI</name>
<dbReference type="Proteomes" id="UP000027982">
    <property type="component" value="Chromosome"/>
</dbReference>
<reference evidence="5 6" key="1">
    <citation type="journal article" date="2014" name="PLoS ONE">
        <title>The first complete genome sequence of the class fimbriimonadia in the phylum armatimonadetes.</title>
        <authorList>
            <person name="Hu Z.Y."/>
            <person name="Wang Y.Z."/>
            <person name="Im W.T."/>
            <person name="Wang S.Y."/>
            <person name="Zhao G.P."/>
            <person name="Zheng H.J."/>
            <person name="Quan Z.X."/>
        </authorList>
    </citation>
    <scope>NUCLEOTIDE SEQUENCE [LARGE SCALE GENOMIC DNA]</scope>
    <source>
        <strain evidence="5">Gsoil 348</strain>
    </source>
</reference>
<keyword evidence="2 5" id="KW-0808">Transferase</keyword>
<sequence>MNKPREWQRFFDAHAANYEQNPFTHHTEAEVDFLLTLYPILPGSRILDVGCGTGRHSIALAKRGHRVTGLDLSSEMLAVARRKAQEAGVEVEWIQADATDFRFDEPFDAAICLCEGAVGLIERGENAEAHDMAIFRNIAASLGPNKPFLLTALNGYSVIRQMKDEFVPEGRFDPATMVSNYEDQFDLPEGPTLMQIHERLFIAPEMVRMLTASGFTVDNVYGGTAGHWARRYLSLDEVEAMYVCRKRP</sequence>
<evidence type="ECO:0000313" key="6">
    <source>
        <dbReference type="Proteomes" id="UP000027982"/>
    </source>
</evidence>
<dbReference type="eggNOG" id="COG2226">
    <property type="taxonomic scope" value="Bacteria"/>
</dbReference>
<dbReference type="Pfam" id="PF13649">
    <property type="entry name" value="Methyltransf_25"/>
    <property type="match status" value="1"/>
</dbReference>
<dbReference type="SUPFAM" id="SSF53335">
    <property type="entry name" value="S-adenosyl-L-methionine-dependent methyltransferases"/>
    <property type="match status" value="1"/>
</dbReference>
<organism evidence="5 6">
    <name type="scientific">Fimbriimonas ginsengisoli Gsoil 348</name>
    <dbReference type="NCBI Taxonomy" id="661478"/>
    <lineage>
        <taxon>Bacteria</taxon>
        <taxon>Bacillati</taxon>
        <taxon>Armatimonadota</taxon>
        <taxon>Fimbriimonadia</taxon>
        <taxon>Fimbriimonadales</taxon>
        <taxon>Fimbriimonadaceae</taxon>
        <taxon>Fimbriimonas</taxon>
    </lineage>
</organism>
<evidence type="ECO:0000256" key="1">
    <source>
        <dbReference type="ARBA" id="ARBA00022603"/>
    </source>
</evidence>
<dbReference type="GO" id="GO:0032259">
    <property type="term" value="P:methylation"/>
    <property type="evidence" value="ECO:0007669"/>
    <property type="project" value="UniProtKB-KW"/>
</dbReference>
<keyword evidence="1 5" id="KW-0489">Methyltransferase</keyword>
<accession>A0A068NN46</accession>
<dbReference type="CDD" id="cd02440">
    <property type="entry name" value="AdoMet_MTases"/>
    <property type="match status" value="1"/>
</dbReference>
<dbReference type="RefSeq" id="WP_025227198.1">
    <property type="nucleotide sequence ID" value="NZ_CP007139.1"/>
</dbReference>
<evidence type="ECO:0000256" key="3">
    <source>
        <dbReference type="ARBA" id="ARBA00022691"/>
    </source>
</evidence>
<gene>
    <name evidence="5" type="ORF">OP10G_0787</name>
</gene>
<dbReference type="Gene3D" id="3.40.50.150">
    <property type="entry name" value="Vaccinia Virus protein VP39"/>
    <property type="match status" value="1"/>
</dbReference>
<keyword evidence="6" id="KW-1185">Reference proteome</keyword>
<dbReference type="Gene3D" id="2.20.25.110">
    <property type="entry name" value="S-adenosyl-L-methionine-dependent methyltransferases"/>
    <property type="match status" value="1"/>
</dbReference>